<dbReference type="Proteomes" id="UP000887565">
    <property type="component" value="Unplaced"/>
</dbReference>
<name>A0A915K8U4_ROMCU</name>
<dbReference type="WBParaSite" id="nRc.2.0.1.t35158-RA">
    <property type="protein sequence ID" value="nRc.2.0.1.t35158-RA"/>
    <property type="gene ID" value="nRc.2.0.1.g35158"/>
</dbReference>
<proteinExistence type="predicted"/>
<sequence>MYLIMVIPPIPDHDEQRHDVIIGICRENEMPRIGLNLCFCVLLIYVRPFHFRDRKSSHEACHRRRSTLDNVNSKAFQEKHTKQQGSSKCACVSVLWKQMSKD</sequence>
<evidence type="ECO:0000313" key="2">
    <source>
        <dbReference type="WBParaSite" id="nRc.2.0.1.t35158-RA"/>
    </source>
</evidence>
<keyword evidence="1" id="KW-1185">Reference proteome</keyword>
<dbReference type="AlphaFoldDB" id="A0A915K8U4"/>
<accession>A0A915K8U4</accession>
<protein>
    <submittedName>
        <fullName evidence="2">Uncharacterized protein</fullName>
    </submittedName>
</protein>
<organism evidence="1 2">
    <name type="scientific">Romanomermis culicivorax</name>
    <name type="common">Nematode worm</name>
    <dbReference type="NCBI Taxonomy" id="13658"/>
    <lineage>
        <taxon>Eukaryota</taxon>
        <taxon>Metazoa</taxon>
        <taxon>Ecdysozoa</taxon>
        <taxon>Nematoda</taxon>
        <taxon>Enoplea</taxon>
        <taxon>Dorylaimia</taxon>
        <taxon>Mermithida</taxon>
        <taxon>Mermithoidea</taxon>
        <taxon>Mermithidae</taxon>
        <taxon>Romanomermis</taxon>
    </lineage>
</organism>
<evidence type="ECO:0000313" key="1">
    <source>
        <dbReference type="Proteomes" id="UP000887565"/>
    </source>
</evidence>
<reference evidence="2" key="1">
    <citation type="submission" date="2022-11" db="UniProtKB">
        <authorList>
            <consortium name="WormBaseParasite"/>
        </authorList>
    </citation>
    <scope>IDENTIFICATION</scope>
</reference>